<dbReference type="EnsemblMetazoa" id="Aqu2.1.14104_001">
    <property type="protein sequence ID" value="Aqu2.1.14104_001"/>
    <property type="gene ID" value="Aqu2.1.14104"/>
</dbReference>
<dbReference type="Gene3D" id="3.30.420.40">
    <property type="match status" value="2"/>
</dbReference>
<dbReference type="STRING" id="400682.A0A1X7THC3"/>
<protein>
    <submittedName>
        <fullName evidence="1">Uncharacterized protein</fullName>
    </submittedName>
</protein>
<name>A0A1X7THC3_AMPQE</name>
<dbReference type="OrthoDB" id="2963168at2759"/>
<dbReference type="AlphaFoldDB" id="A0A1X7THC3"/>
<evidence type="ECO:0000313" key="1">
    <source>
        <dbReference type="EnsemblMetazoa" id="Aqu2.1.14104_001"/>
    </source>
</evidence>
<dbReference type="PANTHER" id="PTHR14187">
    <property type="entry name" value="ALPHA KINASE/ELONGATION FACTOR 2 KINASE"/>
    <property type="match status" value="1"/>
</dbReference>
<proteinExistence type="predicted"/>
<dbReference type="InterPro" id="IPR043129">
    <property type="entry name" value="ATPase_NBD"/>
</dbReference>
<organism evidence="1">
    <name type="scientific">Amphimedon queenslandica</name>
    <name type="common">Sponge</name>
    <dbReference type="NCBI Taxonomy" id="400682"/>
    <lineage>
        <taxon>Eukaryota</taxon>
        <taxon>Metazoa</taxon>
        <taxon>Porifera</taxon>
        <taxon>Demospongiae</taxon>
        <taxon>Heteroscleromorpha</taxon>
        <taxon>Haplosclerida</taxon>
        <taxon>Niphatidae</taxon>
        <taxon>Amphimedon</taxon>
    </lineage>
</organism>
<sequence>MALSPLARADKIDRVTPVLQGSSCIAAIDFGTSSLSVAYTTPTDGQIKLVPLHSTYERVPNAILILKDQEQCKVIGVGYKAQSIYSTKKETQNVIYFERIKTLLERDTSLDRNTQVPSFTGGSYYLIEVIAFILTHLKEKLLTDQLKRNYKSSDFDWVITVPAIWKARARRMMREAAYMAGLTSDAPGITRFTPVGSPLPRPEEVNPEKLSLALEPEVAAIAAQHQSEVSGTPPERYMVVDIGGGTVDITVHDKSNGRISVVLPPMGNTWGGTTVNEALSELLQEILKDKDFQSFLSSEPTRAKVGLNKFFYGEFEEQKKTFGDTTEGTTEMVLTLPPAFVGFYGNDKLGEVRKMNMHYDPGDGSLEINYSQLEEKVFKSTVDKIIECVRTAFDELTDQIDTVYLVGGFGGCRFVSQKIEEAIAHHRGILYDNIVCPIKPDLAVVTGAVTWRKDPNIIQSRVADATYGTSVGTVFNPLIHDEHYKYVDEDGVQCCGNVFEVFVLKGEEIKDEVYKETITPGSQSMTQVCIPIYCTPDDGVQYTRDKKRKLKVREIGQLVLDIPNPNDLPKEKRKIDVFMDFRGTEIHVQARAQYRITQEEVKTVCDFLSKQD</sequence>
<dbReference type="SUPFAM" id="SSF53067">
    <property type="entry name" value="Actin-like ATPase domain"/>
    <property type="match status" value="2"/>
</dbReference>
<accession>A0A1X7THC3</accession>
<reference evidence="1" key="1">
    <citation type="submission" date="2017-05" db="UniProtKB">
        <authorList>
            <consortium name="EnsemblMetazoa"/>
        </authorList>
    </citation>
    <scope>IDENTIFICATION</scope>
</reference>
<dbReference type="InParanoid" id="A0A1X7THC3"/>
<dbReference type="PANTHER" id="PTHR14187:SF5">
    <property type="entry name" value="HEAT SHOCK 70 KDA PROTEIN 12A"/>
    <property type="match status" value="1"/>
</dbReference>